<feature type="transmembrane region" description="Helical" evidence="1">
    <location>
        <begin position="554"/>
        <end position="573"/>
    </location>
</feature>
<feature type="transmembrane region" description="Helical" evidence="1">
    <location>
        <begin position="513"/>
        <end position="534"/>
    </location>
</feature>
<feature type="transmembrane region" description="Helical" evidence="1">
    <location>
        <begin position="461"/>
        <end position="481"/>
    </location>
</feature>
<feature type="transmembrane region" description="Helical" evidence="1">
    <location>
        <begin position="301"/>
        <end position="319"/>
    </location>
</feature>
<evidence type="ECO:0000256" key="1">
    <source>
        <dbReference type="SAM" id="Phobius"/>
    </source>
</evidence>
<name>A0A9D1A1V5_9ACTN</name>
<feature type="transmembrane region" description="Helical" evidence="1">
    <location>
        <begin position="613"/>
        <end position="632"/>
    </location>
</feature>
<dbReference type="Proteomes" id="UP000824261">
    <property type="component" value="Unassembled WGS sequence"/>
</dbReference>
<keyword evidence="1" id="KW-0472">Membrane</keyword>
<sequence length="692" mass="77842">MLALILETFVFNFNYFASAGYNTIDLSGQLSLLKTTDGDYRVSSVNHTLEFSNLNTEVHNVYIDFSGDQPAQTVDVTIHFTDAAHRTYFDSTEYTAGIPTTQVATNCHESEFINLNTAGLVGNLRIEIGGEDVHYPLMLDGVYVNAHCPFTFNTGRFMLAAGVIALVYLFRPKSSIYRSYIVDHPVRSKATVILTVAIELYLVTSFLFLGSNLVGVATPFYNQGSWDGSSIANTFEVGGDNAQQYAELAKAMAHGQLYLEEEPPQWLQDMEDPYDKGARDELQKETGEEYLFDVAYYDGHYYVYFGVLPVLVFYLPFYLLTGANFPTAIGVLIAAWAFILGCSALLDRFARYHFKRVSIGLYLLLQIPLVFCCGILYLVKHPTFYSLPIMMAMAFSVWGLYLWMRGRASRKGAAGWYFAGSLCMALVVACRPQFVVLSLVAFPLFWRRFITERHILTRRGAVEFACLLAPYCLVALGLFWYNKARFGSITDFGANYNLTVNDMTKRGMNVGRLAPALFAYFFQPPNVSGVFPFIQAVDFDTTYMGQTIKEVTFGGIFACLPFLWILPFAKRILALRFRQRSTRTIAGVIIVLISTGVLVALLDAQMAGILQRYYADFSFMFLTAAVLLAFIVNENIPYRSRARGLFMSILLALVAASVIYSALLCLVAETGWYSDIYSWAYQNILETFMFWT</sequence>
<comment type="caution">
    <text evidence="2">The sequence shown here is derived from an EMBL/GenBank/DDBJ whole genome shotgun (WGS) entry which is preliminary data.</text>
</comment>
<organism evidence="2 3">
    <name type="scientific">Candidatus Aveggerthella stercoripullorum</name>
    <dbReference type="NCBI Taxonomy" id="2840688"/>
    <lineage>
        <taxon>Bacteria</taxon>
        <taxon>Bacillati</taxon>
        <taxon>Actinomycetota</taxon>
        <taxon>Coriobacteriia</taxon>
        <taxon>Eggerthellales</taxon>
        <taxon>Eggerthellaceae</taxon>
        <taxon>Eggerthellaceae incertae sedis</taxon>
        <taxon>Candidatus Aveggerthella</taxon>
    </lineage>
</organism>
<reference evidence="2" key="2">
    <citation type="journal article" date="2021" name="PeerJ">
        <title>Extensive microbial diversity within the chicken gut microbiome revealed by metagenomics and culture.</title>
        <authorList>
            <person name="Gilroy R."/>
            <person name="Ravi A."/>
            <person name="Getino M."/>
            <person name="Pursley I."/>
            <person name="Horton D.L."/>
            <person name="Alikhan N.F."/>
            <person name="Baker D."/>
            <person name="Gharbi K."/>
            <person name="Hall N."/>
            <person name="Watson M."/>
            <person name="Adriaenssens E.M."/>
            <person name="Foster-Nyarko E."/>
            <person name="Jarju S."/>
            <person name="Secka A."/>
            <person name="Antonio M."/>
            <person name="Oren A."/>
            <person name="Chaudhuri R.R."/>
            <person name="La Ragione R."/>
            <person name="Hildebrand F."/>
            <person name="Pallen M.J."/>
        </authorList>
    </citation>
    <scope>NUCLEOTIDE SEQUENCE</scope>
    <source>
        <strain evidence="2">ChiGjej1B1-2707</strain>
    </source>
</reference>
<keyword evidence="1" id="KW-0812">Transmembrane</keyword>
<evidence type="ECO:0000313" key="3">
    <source>
        <dbReference type="Proteomes" id="UP000824261"/>
    </source>
</evidence>
<feature type="transmembrane region" description="Helical" evidence="1">
    <location>
        <begin position="416"/>
        <end position="441"/>
    </location>
</feature>
<proteinExistence type="predicted"/>
<feature type="transmembrane region" description="Helical" evidence="1">
    <location>
        <begin position="359"/>
        <end position="379"/>
    </location>
</feature>
<dbReference type="EMBL" id="DVGB01000102">
    <property type="protein sequence ID" value="HIR02264.1"/>
    <property type="molecule type" value="Genomic_DNA"/>
</dbReference>
<feature type="transmembrane region" description="Helical" evidence="1">
    <location>
        <begin position="585"/>
        <end position="607"/>
    </location>
</feature>
<accession>A0A9D1A1V5</accession>
<feature type="transmembrane region" description="Helical" evidence="1">
    <location>
        <begin position="644"/>
        <end position="663"/>
    </location>
</feature>
<feature type="transmembrane region" description="Helical" evidence="1">
    <location>
        <begin position="385"/>
        <end position="404"/>
    </location>
</feature>
<evidence type="ECO:0000313" key="2">
    <source>
        <dbReference type="EMBL" id="HIR02264.1"/>
    </source>
</evidence>
<feature type="transmembrane region" description="Helical" evidence="1">
    <location>
        <begin position="150"/>
        <end position="170"/>
    </location>
</feature>
<gene>
    <name evidence="2" type="ORF">IAA69_08410</name>
</gene>
<keyword evidence="1" id="KW-1133">Transmembrane helix</keyword>
<dbReference type="AlphaFoldDB" id="A0A9D1A1V5"/>
<reference evidence="2" key="1">
    <citation type="submission" date="2020-10" db="EMBL/GenBank/DDBJ databases">
        <authorList>
            <person name="Gilroy R."/>
        </authorList>
    </citation>
    <scope>NUCLEOTIDE SEQUENCE</scope>
    <source>
        <strain evidence="2">ChiGjej1B1-2707</strain>
    </source>
</reference>
<protein>
    <submittedName>
        <fullName evidence="2">Cytochrome C oxidase Cbb3</fullName>
    </submittedName>
</protein>
<feature type="transmembrane region" description="Helical" evidence="1">
    <location>
        <begin position="325"/>
        <end position="347"/>
    </location>
</feature>